<evidence type="ECO:0000256" key="1">
    <source>
        <dbReference type="SAM" id="Phobius"/>
    </source>
</evidence>
<evidence type="ECO:0000313" key="3">
    <source>
        <dbReference type="Proteomes" id="UP000283260"/>
    </source>
</evidence>
<reference evidence="2 3" key="1">
    <citation type="submission" date="2016-10" db="EMBL/GenBank/DDBJ databases">
        <title>Comparative genome analysis of multiple Pseudomonas spp. focuses on biocontrol and plant growth promoting traits.</title>
        <authorList>
            <person name="Tao X.-Y."/>
            <person name="Taylor C.G."/>
        </authorList>
    </citation>
    <scope>NUCLEOTIDE SEQUENCE [LARGE SCALE GENOMIC DNA]</scope>
    <source>
        <strain evidence="2 3">94G2</strain>
    </source>
</reference>
<feature type="transmembrane region" description="Helical" evidence="1">
    <location>
        <begin position="121"/>
        <end position="144"/>
    </location>
</feature>
<protein>
    <submittedName>
        <fullName evidence="2">Uncharacterized protein</fullName>
    </submittedName>
</protein>
<feature type="transmembrane region" description="Helical" evidence="1">
    <location>
        <begin position="45"/>
        <end position="63"/>
    </location>
</feature>
<dbReference type="AlphaFoldDB" id="A0A423JDH3"/>
<gene>
    <name evidence="2" type="ORF">BK661_05240</name>
</gene>
<accession>A0A423JDH3</accession>
<comment type="caution">
    <text evidence="2">The sequence shown here is derived from an EMBL/GenBank/DDBJ whole genome shotgun (WGS) entry which is preliminary data.</text>
</comment>
<feature type="transmembrane region" description="Helical" evidence="1">
    <location>
        <begin position="156"/>
        <end position="181"/>
    </location>
</feature>
<name>A0A423JDH3_9PSED</name>
<keyword evidence="1" id="KW-0812">Transmembrane</keyword>
<keyword evidence="1" id="KW-1133">Transmembrane helix</keyword>
<organism evidence="2 3">
    <name type="scientific">Pseudomonas frederiksbergensis</name>
    <dbReference type="NCBI Taxonomy" id="104087"/>
    <lineage>
        <taxon>Bacteria</taxon>
        <taxon>Pseudomonadati</taxon>
        <taxon>Pseudomonadota</taxon>
        <taxon>Gammaproteobacteria</taxon>
        <taxon>Pseudomonadales</taxon>
        <taxon>Pseudomonadaceae</taxon>
        <taxon>Pseudomonas</taxon>
    </lineage>
</organism>
<proteinExistence type="predicted"/>
<dbReference type="EMBL" id="MOBL01000004">
    <property type="protein sequence ID" value="RON35766.1"/>
    <property type="molecule type" value="Genomic_DNA"/>
</dbReference>
<keyword evidence="1" id="KW-0472">Membrane</keyword>
<dbReference type="Proteomes" id="UP000283260">
    <property type="component" value="Unassembled WGS sequence"/>
</dbReference>
<sequence length="189" mass="20093">MQKPDGLDRLLADSQYKSVPLIYAIPASTMLKARIGMTVRRRDDLTYSILLITPVLLYTSMGADPLYTGIWYLVGVPVAALVPGLILRAPALFLSGTTAAAVATLLIYMKIMSSLERTEGLIALGHVFSVPGMLVGAGVSAWLLRFRVKASLPWIVAGVGFLGAALGFMVAQMIVCATLMYCGALSLGV</sequence>
<feature type="transmembrane region" description="Helical" evidence="1">
    <location>
        <begin position="92"/>
        <end position="109"/>
    </location>
</feature>
<dbReference type="RefSeq" id="WP_123494935.1">
    <property type="nucleotide sequence ID" value="NZ_JBNDKA010000001.1"/>
</dbReference>
<evidence type="ECO:0000313" key="2">
    <source>
        <dbReference type="EMBL" id="RON35766.1"/>
    </source>
</evidence>